<dbReference type="GO" id="GO:0006744">
    <property type="term" value="P:ubiquinone biosynthetic process"/>
    <property type="evidence" value="ECO:0007669"/>
    <property type="project" value="InterPro"/>
</dbReference>
<dbReference type="InterPro" id="IPR051205">
    <property type="entry name" value="UbiH/COQ6_monooxygenase"/>
</dbReference>
<dbReference type="PANTHER" id="PTHR43876">
    <property type="entry name" value="UBIQUINONE BIOSYNTHESIS MONOOXYGENASE COQ6, MITOCHONDRIAL"/>
    <property type="match status" value="1"/>
</dbReference>
<feature type="domain" description="FAD-binding" evidence="8">
    <location>
        <begin position="9"/>
        <end position="350"/>
    </location>
</feature>
<protein>
    <submittedName>
        <fullName evidence="9">UbiH/UbiF family hydroxylase</fullName>
    </submittedName>
</protein>
<keyword evidence="7" id="KW-0503">Monooxygenase</keyword>
<dbReference type="GO" id="GO:0004497">
    <property type="term" value="F:monooxygenase activity"/>
    <property type="evidence" value="ECO:0007669"/>
    <property type="project" value="UniProtKB-KW"/>
</dbReference>
<comment type="similarity">
    <text evidence="3">Belongs to the UbiH/COQ6 family.</text>
</comment>
<dbReference type="SUPFAM" id="SSF51905">
    <property type="entry name" value="FAD/NAD(P)-binding domain"/>
    <property type="match status" value="1"/>
</dbReference>
<proteinExistence type="inferred from homology"/>
<dbReference type="InterPro" id="IPR036188">
    <property type="entry name" value="FAD/NAD-bd_sf"/>
</dbReference>
<dbReference type="Proteomes" id="UP000627446">
    <property type="component" value="Unassembled WGS sequence"/>
</dbReference>
<keyword evidence="6" id="KW-0560">Oxidoreductase</keyword>
<name>A0A923KP95_9BURK</name>
<dbReference type="PRINTS" id="PR00420">
    <property type="entry name" value="RNGMNOXGNASE"/>
</dbReference>
<accession>A0A923KP95</accession>
<evidence type="ECO:0000256" key="7">
    <source>
        <dbReference type="ARBA" id="ARBA00023033"/>
    </source>
</evidence>
<evidence type="ECO:0000256" key="2">
    <source>
        <dbReference type="ARBA" id="ARBA00004749"/>
    </source>
</evidence>
<sequence length="401" mass="43685">MSTGSQIRSQICIVGDGAVGKAAALGFSQLGLQVTLLSAAPPRAESSASLGDWDVRVFALNHVARNLLDGLKVWGALDASRVAPVSAMRVFDGSERATGDLSFDAYGAYINELAWIVEDCNLTRALDTALRFAPHITSVFGQASRLEVGADAATIHLSDGRQLQAELVIGADGAQSWVRGQADIGLDYRSYHQQGVVCNFECEKPHHGVAHQWFVQEQGIIALLPLPGNRVSLVWSAPDDLAQQIMSQWMDELIARLAPYSTEPLGQLRPVLPEAIKAFPLRLIRPHSLVAERVALIGDAAHAVHPMAGHGMNLGFGDVNDLIRCIKEREAHRDCGDERVLSRYRRARAEEVALMQITTDGLYRLFGSDLSAVRLLRNTGLNFLNRLPVLKRKLIAHAMGV</sequence>
<keyword evidence="4" id="KW-0285">Flavoprotein</keyword>
<reference evidence="9" key="1">
    <citation type="submission" date="2020-08" db="EMBL/GenBank/DDBJ databases">
        <title>Novel species isolated from subtropical streams in China.</title>
        <authorList>
            <person name="Lu H."/>
        </authorList>
    </citation>
    <scope>NUCLEOTIDE SEQUENCE</scope>
    <source>
        <strain evidence="9">LX22W</strain>
    </source>
</reference>
<dbReference type="AlphaFoldDB" id="A0A923KP95"/>
<dbReference type="GO" id="GO:0016705">
    <property type="term" value="F:oxidoreductase activity, acting on paired donors, with incorporation or reduction of molecular oxygen"/>
    <property type="evidence" value="ECO:0007669"/>
    <property type="project" value="InterPro"/>
</dbReference>
<comment type="cofactor">
    <cofactor evidence="1">
        <name>FAD</name>
        <dbReference type="ChEBI" id="CHEBI:57692"/>
    </cofactor>
</comment>
<evidence type="ECO:0000256" key="1">
    <source>
        <dbReference type="ARBA" id="ARBA00001974"/>
    </source>
</evidence>
<keyword evidence="10" id="KW-1185">Reference proteome</keyword>
<dbReference type="FunFam" id="3.50.50.60:FF:000021">
    <property type="entry name" value="Ubiquinone biosynthesis monooxygenase COQ6"/>
    <property type="match status" value="1"/>
</dbReference>
<dbReference type="InterPro" id="IPR010971">
    <property type="entry name" value="UbiH/COQ6"/>
</dbReference>
<dbReference type="Gene3D" id="3.50.50.60">
    <property type="entry name" value="FAD/NAD(P)-binding domain"/>
    <property type="match status" value="2"/>
</dbReference>
<evidence type="ECO:0000313" key="10">
    <source>
        <dbReference type="Proteomes" id="UP000627446"/>
    </source>
</evidence>
<keyword evidence="5" id="KW-0274">FAD</keyword>
<evidence type="ECO:0000259" key="8">
    <source>
        <dbReference type="Pfam" id="PF01494"/>
    </source>
</evidence>
<evidence type="ECO:0000256" key="6">
    <source>
        <dbReference type="ARBA" id="ARBA00023002"/>
    </source>
</evidence>
<gene>
    <name evidence="9" type="ORF">H8K36_09155</name>
</gene>
<dbReference type="InterPro" id="IPR002938">
    <property type="entry name" value="FAD-bd"/>
</dbReference>
<dbReference type="PANTHER" id="PTHR43876:SF7">
    <property type="entry name" value="UBIQUINONE BIOSYNTHESIS MONOOXYGENASE COQ6, MITOCHONDRIAL"/>
    <property type="match status" value="1"/>
</dbReference>
<dbReference type="GO" id="GO:0110142">
    <property type="term" value="C:ubiquinone biosynthesis complex"/>
    <property type="evidence" value="ECO:0007669"/>
    <property type="project" value="UniProtKB-ARBA"/>
</dbReference>
<dbReference type="GO" id="GO:0071949">
    <property type="term" value="F:FAD binding"/>
    <property type="evidence" value="ECO:0007669"/>
    <property type="project" value="InterPro"/>
</dbReference>
<dbReference type="EMBL" id="JACOFZ010000002">
    <property type="protein sequence ID" value="MBC3881538.1"/>
    <property type="molecule type" value="Genomic_DNA"/>
</dbReference>
<evidence type="ECO:0000313" key="9">
    <source>
        <dbReference type="EMBL" id="MBC3881538.1"/>
    </source>
</evidence>
<evidence type="ECO:0000256" key="4">
    <source>
        <dbReference type="ARBA" id="ARBA00022630"/>
    </source>
</evidence>
<dbReference type="RefSeq" id="WP_186915962.1">
    <property type="nucleotide sequence ID" value="NZ_JACOFZ010000002.1"/>
</dbReference>
<dbReference type="Pfam" id="PF01494">
    <property type="entry name" value="FAD_binding_3"/>
    <property type="match status" value="1"/>
</dbReference>
<dbReference type="NCBIfam" id="TIGR01988">
    <property type="entry name" value="Ubi-OHases"/>
    <property type="match status" value="1"/>
</dbReference>
<organism evidence="9 10">
    <name type="scientific">Undibacterium nitidum</name>
    <dbReference type="NCBI Taxonomy" id="2762298"/>
    <lineage>
        <taxon>Bacteria</taxon>
        <taxon>Pseudomonadati</taxon>
        <taxon>Pseudomonadota</taxon>
        <taxon>Betaproteobacteria</taxon>
        <taxon>Burkholderiales</taxon>
        <taxon>Oxalobacteraceae</taxon>
        <taxon>Undibacterium</taxon>
    </lineage>
</organism>
<evidence type="ECO:0000256" key="5">
    <source>
        <dbReference type="ARBA" id="ARBA00022827"/>
    </source>
</evidence>
<comment type="caution">
    <text evidence="9">The sequence shown here is derived from an EMBL/GenBank/DDBJ whole genome shotgun (WGS) entry which is preliminary data.</text>
</comment>
<evidence type="ECO:0000256" key="3">
    <source>
        <dbReference type="ARBA" id="ARBA00005349"/>
    </source>
</evidence>
<comment type="pathway">
    <text evidence="2">Cofactor biosynthesis; ubiquinone biosynthesis.</text>
</comment>